<evidence type="ECO:0008006" key="5">
    <source>
        <dbReference type="Google" id="ProtNLM"/>
    </source>
</evidence>
<sequence length="274" mass="31442">MSSKESLTTDRSDIVTDPEECDSDQYGLLSERISAGKRVQHERRLWAVLSVNAFVLLLNIGVLLMVTVPKGTTIIVEDDVHLPHWNWIAPAIETELRTFDDTFHISGPYRGTPRPELDEAWAEPVRNYTVRVPKPGWRNASSPNRILTEFQDKEGGIMGTFSFLHNLHCLKTIREYMLPDYYPDTAKAYKATPEAPLPPHIDHCIDILRQSELCHADMSLKIFEWHENNYRPVDIHHTQHVCANREKLDKFLEAHSVPPFGSILVHPWTGKSPY</sequence>
<name>A0A9P4PY51_9PEZI</name>
<keyword evidence="2" id="KW-0472">Membrane</keyword>
<keyword evidence="2" id="KW-1133">Transmembrane helix</keyword>
<dbReference type="OrthoDB" id="3687641at2759"/>
<dbReference type="Pfam" id="PF11807">
    <property type="entry name" value="UstYa"/>
    <property type="match status" value="1"/>
</dbReference>
<protein>
    <recommendedName>
        <fullName evidence="5">Cyclochlorotine biosynthesis protein O</fullName>
    </recommendedName>
</protein>
<keyword evidence="4" id="KW-1185">Reference proteome</keyword>
<evidence type="ECO:0000313" key="3">
    <source>
        <dbReference type="EMBL" id="KAF2715975.1"/>
    </source>
</evidence>
<reference evidence="3" key="1">
    <citation type="journal article" date="2020" name="Stud. Mycol.">
        <title>101 Dothideomycetes genomes: a test case for predicting lifestyles and emergence of pathogens.</title>
        <authorList>
            <person name="Haridas S."/>
            <person name="Albert R."/>
            <person name="Binder M."/>
            <person name="Bloem J."/>
            <person name="Labutti K."/>
            <person name="Salamov A."/>
            <person name="Andreopoulos B."/>
            <person name="Baker S."/>
            <person name="Barry K."/>
            <person name="Bills G."/>
            <person name="Bluhm B."/>
            <person name="Cannon C."/>
            <person name="Castanera R."/>
            <person name="Culley D."/>
            <person name="Daum C."/>
            <person name="Ezra D."/>
            <person name="Gonzalez J."/>
            <person name="Henrissat B."/>
            <person name="Kuo A."/>
            <person name="Liang C."/>
            <person name="Lipzen A."/>
            <person name="Lutzoni F."/>
            <person name="Magnuson J."/>
            <person name="Mondo S."/>
            <person name="Nolan M."/>
            <person name="Ohm R."/>
            <person name="Pangilinan J."/>
            <person name="Park H.-J."/>
            <person name="Ramirez L."/>
            <person name="Alfaro M."/>
            <person name="Sun H."/>
            <person name="Tritt A."/>
            <person name="Yoshinaga Y."/>
            <person name="Zwiers L.-H."/>
            <person name="Turgeon B."/>
            <person name="Goodwin S."/>
            <person name="Spatafora J."/>
            <person name="Crous P."/>
            <person name="Grigoriev I."/>
        </authorList>
    </citation>
    <scope>NUCLEOTIDE SEQUENCE</scope>
    <source>
        <strain evidence="3">CBS 116435</strain>
    </source>
</reference>
<dbReference type="PANTHER" id="PTHR33365:SF7">
    <property type="entry name" value="TAT PATHWAY SIGNAL SEQUENCE"/>
    <property type="match status" value="1"/>
</dbReference>
<dbReference type="AlphaFoldDB" id="A0A9P4PY51"/>
<dbReference type="PANTHER" id="PTHR33365">
    <property type="entry name" value="YALI0B05434P"/>
    <property type="match status" value="1"/>
</dbReference>
<organism evidence="3 4">
    <name type="scientific">Polychaeton citri CBS 116435</name>
    <dbReference type="NCBI Taxonomy" id="1314669"/>
    <lineage>
        <taxon>Eukaryota</taxon>
        <taxon>Fungi</taxon>
        <taxon>Dikarya</taxon>
        <taxon>Ascomycota</taxon>
        <taxon>Pezizomycotina</taxon>
        <taxon>Dothideomycetes</taxon>
        <taxon>Dothideomycetidae</taxon>
        <taxon>Capnodiales</taxon>
        <taxon>Capnodiaceae</taxon>
        <taxon>Polychaeton</taxon>
    </lineage>
</organism>
<dbReference type="EMBL" id="MU003912">
    <property type="protein sequence ID" value="KAF2715975.1"/>
    <property type="molecule type" value="Genomic_DNA"/>
</dbReference>
<dbReference type="Proteomes" id="UP000799441">
    <property type="component" value="Unassembled WGS sequence"/>
</dbReference>
<dbReference type="GO" id="GO:0043386">
    <property type="term" value="P:mycotoxin biosynthetic process"/>
    <property type="evidence" value="ECO:0007669"/>
    <property type="project" value="InterPro"/>
</dbReference>
<comment type="similarity">
    <text evidence="1">Belongs to the ustYa family.</text>
</comment>
<feature type="transmembrane region" description="Helical" evidence="2">
    <location>
        <begin position="45"/>
        <end position="66"/>
    </location>
</feature>
<evidence type="ECO:0000313" key="4">
    <source>
        <dbReference type="Proteomes" id="UP000799441"/>
    </source>
</evidence>
<keyword evidence="2" id="KW-0812">Transmembrane</keyword>
<gene>
    <name evidence="3" type="ORF">K431DRAFT_308168</name>
</gene>
<evidence type="ECO:0000256" key="2">
    <source>
        <dbReference type="SAM" id="Phobius"/>
    </source>
</evidence>
<comment type="caution">
    <text evidence="3">The sequence shown here is derived from an EMBL/GenBank/DDBJ whole genome shotgun (WGS) entry which is preliminary data.</text>
</comment>
<evidence type="ECO:0000256" key="1">
    <source>
        <dbReference type="ARBA" id="ARBA00035112"/>
    </source>
</evidence>
<proteinExistence type="inferred from homology"/>
<accession>A0A9P4PY51</accession>
<dbReference type="InterPro" id="IPR021765">
    <property type="entry name" value="UstYa-like"/>
</dbReference>